<dbReference type="PANTHER" id="PTHR43825:SF3">
    <property type="entry name" value="PYRUVATE DEHYDROGENASE E1 COMPONENT"/>
    <property type="match status" value="1"/>
</dbReference>
<dbReference type="EMBL" id="CAXAMN010012858">
    <property type="protein sequence ID" value="CAK9039177.1"/>
    <property type="molecule type" value="Genomic_DNA"/>
</dbReference>
<dbReference type="Pfam" id="PF17831">
    <property type="entry name" value="PDH_E1_M"/>
    <property type="match status" value="1"/>
</dbReference>
<organism evidence="4 5">
    <name type="scientific">Durusdinium trenchii</name>
    <dbReference type="NCBI Taxonomy" id="1381693"/>
    <lineage>
        <taxon>Eukaryota</taxon>
        <taxon>Sar</taxon>
        <taxon>Alveolata</taxon>
        <taxon>Dinophyceae</taxon>
        <taxon>Suessiales</taxon>
        <taxon>Symbiodiniaceae</taxon>
        <taxon>Durusdinium</taxon>
    </lineage>
</organism>
<evidence type="ECO:0000256" key="1">
    <source>
        <dbReference type="SAM" id="MobiDB-lite"/>
    </source>
</evidence>
<gene>
    <name evidence="4" type="ORF">CCMP2556_LOCUS21312</name>
</gene>
<evidence type="ECO:0008006" key="6">
    <source>
        <dbReference type="Google" id="ProtNLM"/>
    </source>
</evidence>
<proteinExistence type="predicted"/>
<evidence type="ECO:0000259" key="3">
    <source>
        <dbReference type="Pfam" id="PF22613"/>
    </source>
</evidence>
<protein>
    <recommendedName>
        <fullName evidence="6">Pyruvate dehydrogenase (acetyl-transferring)</fullName>
    </recommendedName>
</protein>
<comment type="caution">
    <text evidence="4">The sequence shown here is derived from an EMBL/GenBank/DDBJ whole genome shotgun (WGS) entry which is preliminary data.</text>
</comment>
<dbReference type="PANTHER" id="PTHR43825">
    <property type="entry name" value="PYRUVATE DEHYDROGENASE E1 COMPONENT"/>
    <property type="match status" value="1"/>
</dbReference>
<reference evidence="4 5" key="1">
    <citation type="submission" date="2024-02" db="EMBL/GenBank/DDBJ databases">
        <authorList>
            <person name="Chen Y."/>
            <person name="Shah S."/>
            <person name="Dougan E. K."/>
            <person name="Thang M."/>
            <person name="Chan C."/>
        </authorList>
    </citation>
    <scope>NUCLEOTIDE SEQUENCE [LARGE SCALE GENOMIC DNA]</scope>
</reference>
<evidence type="ECO:0000259" key="2">
    <source>
        <dbReference type="Pfam" id="PF17831"/>
    </source>
</evidence>
<feature type="domain" description="Transketolase-like C-terminal" evidence="3">
    <location>
        <begin position="83"/>
        <end position="139"/>
    </location>
</feature>
<name>A0ABP0LIZ2_9DINO</name>
<dbReference type="SUPFAM" id="SSF52518">
    <property type="entry name" value="Thiamin diphosphate-binding fold (THDP-binding)"/>
    <property type="match status" value="1"/>
</dbReference>
<evidence type="ECO:0000313" key="5">
    <source>
        <dbReference type="Proteomes" id="UP001642484"/>
    </source>
</evidence>
<dbReference type="Gene3D" id="3.40.50.970">
    <property type="match status" value="1"/>
</dbReference>
<dbReference type="InterPro" id="IPR055152">
    <property type="entry name" value="Transketolase-like_C_2"/>
</dbReference>
<accession>A0ABP0LIZ2</accession>
<dbReference type="Gene3D" id="3.40.50.920">
    <property type="match status" value="1"/>
</dbReference>
<dbReference type="InterPro" id="IPR029061">
    <property type="entry name" value="THDP-binding"/>
</dbReference>
<sequence>MAPFSSGHPTMSDHWSQKRNTSQAVKGYDPAFGYEMAAIIENGVKEMWGEDGDKDVIYYVTAYNENMPMPEKPEGVDEGIVKGLYKFSDAKPAQHKVRLIGSGAIMKQALDAVELLAEYGVGAEIWSATSYSELQRDAVASERADRLGAQA</sequence>
<dbReference type="InterPro" id="IPR051157">
    <property type="entry name" value="PDH/Transketolase"/>
</dbReference>
<keyword evidence="5" id="KW-1185">Reference proteome</keyword>
<feature type="domain" description="Pyruvate dehydrogenase E1 component middle" evidence="2">
    <location>
        <begin position="18"/>
        <end position="68"/>
    </location>
</feature>
<dbReference type="InterPro" id="IPR041621">
    <property type="entry name" value="PDH_E1_M"/>
</dbReference>
<evidence type="ECO:0000313" key="4">
    <source>
        <dbReference type="EMBL" id="CAK9039177.1"/>
    </source>
</evidence>
<dbReference type="Proteomes" id="UP001642484">
    <property type="component" value="Unassembled WGS sequence"/>
</dbReference>
<dbReference type="InterPro" id="IPR009014">
    <property type="entry name" value="Transketo_C/PFOR_II"/>
</dbReference>
<dbReference type="Pfam" id="PF22613">
    <property type="entry name" value="Transketolase_C_1"/>
    <property type="match status" value="1"/>
</dbReference>
<dbReference type="SUPFAM" id="SSF52922">
    <property type="entry name" value="TK C-terminal domain-like"/>
    <property type="match status" value="1"/>
</dbReference>
<feature type="region of interest" description="Disordered" evidence="1">
    <location>
        <begin position="1"/>
        <end position="20"/>
    </location>
</feature>